<feature type="transmembrane region" description="Helical" evidence="1">
    <location>
        <begin position="540"/>
        <end position="558"/>
    </location>
</feature>
<dbReference type="OMA" id="ITKAQPV"/>
<dbReference type="STRING" id="653667.S9W167"/>
<dbReference type="GeneID" id="25037388"/>
<dbReference type="RefSeq" id="XP_013021182.1">
    <property type="nucleotide sequence ID" value="XM_013165728.1"/>
</dbReference>
<dbReference type="GO" id="GO:0005938">
    <property type="term" value="C:cell cortex"/>
    <property type="evidence" value="ECO:0007669"/>
    <property type="project" value="EnsemblFungi"/>
</dbReference>
<evidence type="ECO:0000259" key="2">
    <source>
        <dbReference type="PROSITE" id="PS50275"/>
    </source>
</evidence>
<dbReference type="eggNOG" id="KOG1889">
    <property type="taxonomic scope" value="Eukaryota"/>
</dbReference>
<dbReference type="HOGENOM" id="CLU_003016_7_4_1"/>
<proteinExistence type="predicted"/>
<keyword evidence="1" id="KW-1133">Transmembrane helix</keyword>
<feature type="domain" description="SAC" evidence="2">
    <location>
        <begin position="106"/>
        <end position="441"/>
    </location>
</feature>
<dbReference type="PROSITE" id="PS50275">
    <property type="entry name" value="SAC"/>
    <property type="match status" value="1"/>
</dbReference>
<sequence length="601" mass="69149">MVQFEATEKQFKLRREDCCLLIDRATGGIQVTPEELDSEDRKSENSVTIFGSIKLKNDEYLILATERSSAAQILGHKIYRVEKFEVIPYMGRLATDQDELDLYNLLQNHLKTGPFYFSYTWDLTNSLQRSCAEETKNSNVSRSDNRFFWNEFASKKYIEAIQAHPEAASFVTPMIYGFITSSTCMVKGRSVTLALISRRSKFRAGTRYFTRGIDENGNPANFNEVEQITIVSDERSEITYSHVQTRGSVPAYWAEVNNLRYRPRMITNSASLATKAAQKHFDEQIAIYGDQIIVNLVNCKGHELPVKQVYENVVRRLDNPRIHYHYFDFHKECSRMRWNRVSLLMDEILPELDEQGYTTLDTQKYRVLSRQTSVVRSNCMDCLDRTNVVQSCIGRHVLTNQLRKCGLLGATHPLRSILPLEKSFCCIWADNADHISTAYSGTGALKTDFTRTGVRTRRGAFDDFVNSAKRYILNNFYDGARQDAYDLVLGRFIPSSDFHYRLDLRPLTIRCMPYVLLACVLLFFFSLFSRSSTAVFSPHILLLLSFLGILASTFYCVSRGMQYVNWPRLLLPTFLHSEFTSEGRVFLPNSQLATQYKAQND</sequence>
<organism evidence="3 4">
    <name type="scientific">Schizosaccharomyces cryophilus (strain OY26 / ATCC MYA-4695 / CBS 11777 / NBRC 106824 / NRRL Y48691)</name>
    <name type="common">Fission yeast</name>
    <dbReference type="NCBI Taxonomy" id="653667"/>
    <lineage>
        <taxon>Eukaryota</taxon>
        <taxon>Fungi</taxon>
        <taxon>Dikarya</taxon>
        <taxon>Ascomycota</taxon>
        <taxon>Taphrinomycotina</taxon>
        <taxon>Schizosaccharomycetes</taxon>
        <taxon>Schizosaccharomycetales</taxon>
        <taxon>Schizosaccharomycetaceae</taxon>
        <taxon>Schizosaccharomyces</taxon>
    </lineage>
</organism>
<gene>
    <name evidence="3" type="ORF">SPOG_03069</name>
</gene>
<dbReference type="Pfam" id="PF02383">
    <property type="entry name" value="Syja_N"/>
    <property type="match status" value="1"/>
</dbReference>
<protein>
    <submittedName>
        <fullName evidence="3">Inositol polyphosphate phosphatase</fullName>
    </submittedName>
</protein>
<dbReference type="GO" id="GO:0046856">
    <property type="term" value="P:phosphatidylinositol dephosphorylation"/>
    <property type="evidence" value="ECO:0007669"/>
    <property type="project" value="TreeGrafter"/>
</dbReference>
<dbReference type="GO" id="GO:0043812">
    <property type="term" value="F:phosphatidylinositol-4-phosphate phosphatase activity"/>
    <property type="evidence" value="ECO:0007669"/>
    <property type="project" value="TreeGrafter"/>
</dbReference>
<dbReference type="GO" id="GO:0005783">
    <property type="term" value="C:endoplasmic reticulum"/>
    <property type="evidence" value="ECO:0007669"/>
    <property type="project" value="EnsemblFungi"/>
</dbReference>
<keyword evidence="4" id="KW-1185">Reference proteome</keyword>
<dbReference type="EMBL" id="KE546988">
    <property type="protein sequence ID" value="EPY53698.1"/>
    <property type="molecule type" value="Genomic_DNA"/>
</dbReference>
<evidence type="ECO:0000256" key="1">
    <source>
        <dbReference type="SAM" id="Phobius"/>
    </source>
</evidence>
<dbReference type="InterPro" id="IPR002013">
    <property type="entry name" value="SAC_dom"/>
</dbReference>
<keyword evidence="1" id="KW-0472">Membrane</keyword>
<reference evidence="3 4" key="1">
    <citation type="journal article" date="2011" name="Science">
        <title>Comparative functional genomics of the fission yeasts.</title>
        <authorList>
            <person name="Rhind N."/>
            <person name="Chen Z."/>
            <person name="Yassour M."/>
            <person name="Thompson D.A."/>
            <person name="Haas B.J."/>
            <person name="Habib N."/>
            <person name="Wapinski I."/>
            <person name="Roy S."/>
            <person name="Lin M.F."/>
            <person name="Heiman D.I."/>
            <person name="Young S.K."/>
            <person name="Furuya K."/>
            <person name="Guo Y."/>
            <person name="Pidoux A."/>
            <person name="Chen H.M."/>
            <person name="Robbertse B."/>
            <person name="Goldberg J.M."/>
            <person name="Aoki K."/>
            <person name="Bayne E.H."/>
            <person name="Berlin A.M."/>
            <person name="Desjardins C.A."/>
            <person name="Dobbs E."/>
            <person name="Dukaj L."/>
            <person name="Fan L."/>
            <person name="FitzGerald M.G."/>
            <person name="French C."/>
            <person name="Gujja S."/>
            <person name="Hansen K."/>
            <person name="Keifenheim D."/>
            <person name="Levin J.Z."/>
            <person name="Mosher R.A."/>
            <person name="Mueller C.A."/>
            <person name="Pfiffner J."/>
            <person name="Priest M."/>
            <person name="Russ C."/>
            <person name="Smialowska A."/>
            <person name="Swoboda P."/>
            <person name="Sykes S.M."/>
            <person name="Vaughn M."/>
            <person name="Vengrova S."/>
            <person name="Yoder R."/>
            <person name="Zeng Q."/>
            <person name="Allshire R."/>
            <person name="Baulcombe D."/>
            <person name="Birren B.W."/>
            <person name="Brown W."/>
            <person name="Ekwall K."/>
            <person name="Kellis M."/>
            <person name="Leatherwood J."/>
            <person name="Levin H."/>
            <person name="Margalit H."/>
            <person name="Martienssen R."/>
            <person name="Nieduszynski C.A."/>
            <person name="Spatafora J.W."/>
            <person name="Friedman N."/>
            <person name="Dalgaard J.Z."/>
            <person name="Baumann P."/>
            <person name="Niki H."/>
            <person name="Regev A."/>
            <person name="Nusbaum C."/>
        </authorList>
    </citation>
    <scope>NUCLEOTIDE SEQUENCE [LARGE SCALE GENOMIC DNA]</scope>
    <source>
        <strain evidence="4">OY26 / ATCC MYA-4695 / CBS 11777 / NBRC 106824 / NRRL Y48691</strain>
    </source>
</reference>
<evidence type="ECO:0000313" key="4">
    <source>
        <dbReference type="Proteomes" id="UP000015464"/>
    </source>
</evidence>
<feature type="transmembrane region" description="Helical" evidence="1">
    <location>
        <begin position="511"/>
        <end position="528"/>
    </location>
</feature>
<accession>S9W167</accession>
<dbReference type="Proteomes" id="UP000015464">
    <property type="component" value="Unassembled WGS sequence"/>
</dbReference>
<dbReference type="PANTHER" id="PTHR45662">
    <property type="entry name" value="PHOSPHATIDYLINOSITIDE PHOSPHATASE SAC1"/>
    <property type="match status" value="1"/>
</dbReference>
<dbReference type="PANTHER" id="PTHR45662:SF2">
    <property type="entry name" value="PHOSPHATIDYLINOSITOL-3-PHOSPHATASE SAC1"/>
    <property type="match status" value="1"/>
</dbReference>
<keyword evidence="1" id="KW-0812">Transmembrane</keyword>
<name>S9W167_SCHCR</name>
<evidence type="ECO:0000313" key="3">
    <source>
        <dbReference type="EMBL" id="EPY53698.1"/>
    </source>
</evidence>
<dbReference type="AlphaFoldDB" id="S9W167"/>